<organism evidence="1 2">
    <name type="scientific">Shewanella violacea (strain JCM 10179 / CIP 106290 / LMG 19151 / DSS12)</name>
    <dbReference type="NCBI Taxonomy" id="637905"/>
    <lineage>
        <taxon>Bacteria</taxon>
        <taxon>Pseudomonadati</taxon>
        <taxon>Pseudomonadota</taxon>
        <taxon>Gammaproteobacteria</taxon>
        <taxon>Alteromonadales</taxon>
        <taxon>Shewanellaceae</taxon>
        <taxon>Shewanella</taxon>
    </lineage>
</organism>
<keyword evidence="2" id="KW-1185">Reference proteome</keyword>
<name>D4ZL51_SHEVD</name>
<proteinExistence type="predicted"/>
<protein>
    <submittedName>
        <fullName evidence="1">Uncharacterized protein</fullName>
    </submittedName>
</protein>
<dbReference type="EMBL" id="AP011177">
    <property type="protein sequence ID" value="BAJ02400.1"/>
    <property type="molecule type" value="Genomic_DNA"/>
</dbReference>
<dbReference type="KEGG" id="svo:SVI_2429"/>
<evidence type="ECO:0000313" key="2">
    <source>
        <dbReference type="Proteomes" id="UP000002350"/>
    </source>
</evidence>
<reference evidence="2" key="1">
    <citation type="journal article" date="2010" name="Mol. Biosyst.">
        <title>Complete genome sequence and comparative analysis of Shewanella violacea, a psychrophilic and piezophilic bacterium from deep sea floor sediments.</title>
        <authorList>
            <person name="Aono E."/>
            <person name="Baba T."/>
            <person name="Ara T."/>
            <person name="Nishi T."/>
            <person name="Nakamichi T."/>
            <person name="Inamoto E."/>
            <person name="Toyonaga H."/>
            <person name="Hasegawa M."/>
            <person name="Takai Y."/>
            <person name="Okumura Y."/>
            <person name="Baba M."/>
            <person name="Tomita M."/>
            <person name="Kato C."/>
            <person name="Oshima T."/>
            <person name="Nakasone K."/>
            <person name="Mori H."/>
        </authorList>
    </citation>
    <scope>NUCLEOTIDE SEQUENCE [LARGE SCALE GENOMIC DNA]</scope>
    <source>
        <strain evidence="2">JCM 10179 / CIP 106290 / LMG 19151 / DSS12</strain>
    </source>
</reference>
<dbReference type="Proteomes" id="UP000002350">
    <property type="component" value="Chromosome"/>
</dbReference>
<dbReference type="AlphaFoldDB" id="D4ZL51"/>
<sequence>MLSCCLYQFIIPARIRVLSGEVFFDYKGYRYCIGVHEETESVNSISIHDSIVRVPHENEKGFKYDFKAPVQASDNQICCFKEVDGKLDITLLMDTNGVNHKRLSHSSYVTHLKIATESETGLSKDVEARALDALNHFIRVYRYVTKDIAVKEVQYMTGFKPFLICSCHEYSETEIVDIHDKRIYELLSVWKPSADEIKTLQPNNTADKDLPNFQRNTATGVIAYHMSSSDFPDWKVTLTRAYEMASEQDNFSASILQCFIALELALFDMVRSIQPPTGVTLNTYNNVNGLINDAFTKLFGEESDEIKDKIHEVRKVRNKIVHDGYQATPQECSESLKICDEAFNYIDSKT</sequence>
<accession>D4ZL51</accession>
<dbReference type="STRING" id="637905.SVI_2429"/>
<gene>
    <name evidence="1" type="ordered locus">SVI_2429</name>
</gene>
<dbReference type="HOGENOM" id="CLU_792011_0_0_6"/>
<evidence type="ECO:0000313" key="1">
    <source>
        <dbReference type="EMBL" id="BAJ02400.1"/>
    </source>
</evidence>